<proteinExistence type="predicted"/>
<name>A0A858MR26_9CAUD</name>
<organism evidence="1 2">
    <name type="scientific">Agrobacterium phage OLIVR1</name>
    <dbReference type="NCBI Taxonomy" id="2723769"/>
    <lineage>
        <taxon>Viruses</taxon>
        <taxon>Duplodnaviria</taxon>
        <taxon>Heunggongvirae</taxon>
        <taxon>Uroviricota</taxon>
        <taxon>Caudoviricetes</taxon>
        <taxon>Schitoviridae</taxon>
        <taxon>Oliverunavirus</taxon>
        <taxon>Oliverunavirus OLIVR1</taxon>
    </lineage>
</organism>
<sequence length="118" mass="13172">MCDRCVENLKVLPPELLPLLEKHRAKITKLIEEMDTDLAEIIAEAKISDDASPEELVFAQQQILNTNKALSLIGVVAYAIAANNHDPYIVEDLIHATGQMAMVGHYKFGEEAFLRKLN</sequence>
<reference evidence="1 2" key="1">
    <citation type="submission" date="2020-03" db="EMBL/GenBank/DDBJ databases">
        <authorList>
            <person name="Holtappels D."/>
            <person name="Bomans J.P.J."/>
            <person name="Lavigne R."/>
            <person name="Wagemans J."/>
        </authorList>
    </citation>
    <scope>NUCLEOTIDE SEQUENCE [LARGE SCALE GENOMIC DNA]</scope>
    <source>
        <strain evidence="1 2">OLIVR1</strain>
    </source>
</reference>
<dbReference type="EMBL" id="MT234338">
    <property type="protein sequence ID" value="QIW87234.1"/>
    <property type="molecule type" value="Genomic_DNA"/>
</dbReference>
<accession>A0A858MR26</accession>
<keyword evidence="2" id="KW-1185">Reference proteome</keyword>
<evidence type="ECO:0000313" key="2">
    <source>
        <dbReference type="Proteomes" id="UP000671973"/>
    </source>
</evidence>
<evidence type="ECO:0000313" key="1">
    <source>
        <dbReference type="EMBL" id="QIW87234.1"/>
    </source>
</evidence>
<dbReference type="Proteomes" id="UP000671973">
    <property type="component" value="Segment"/>
</dbReference>
<protein>
    <submittedName>
        <fullName evidence="1">Uncharacterized protein</fullName>
    </submittedName>
</protein>
<gene>
    <name evidence="1" type="ORF">Ab1vBOLIVR1_gp39</name>
</gene>